<feature type="compositionally biased region" description="Polar residues" evidence="1">
    <location>
        <begin position="8"/>
        <end position="22"/>
    </location>
</feature>
<organism evidence="4">
    <name type="scientific">Schizophyllum commune (strain H4-8 / FGSC 9210)</name>
    <name type="common">Split gill fungus</name>
    <dbReference type="NCBI Taxonomy" id="578458"/>
    <lineage>
        <taxon>Eukaryota</taxon>
        <taxon>Fungi</taxon>
        <taxon>Dikarya</taxon>
        <taxon>Basidiomycota</taxon>
        <taxon>Agaricomycotina</taxon>
        <taxon>Agaricomycetes</taxon>
        <taxon>Agaricomycetidae</taxon>
        <taxon>Agaricales</taxon>
        <taxon>Schizophyllaceae</taxon>
        <taxon>Schizophyllum</taxon>
    </lineage>
</organism>
<dbReference type="Pfam" id="PF00566">
    <property type="entry name" value="RabGAP-TBC"/>
    <property type="match status" value="1"/>
</dbReference>
<dbReference type="HOGENOM" id="CLU_790248_0_0_1"/>
<evidence type="ECO:0000313" key="4">
    <source>
        <dbReference type="Proteomes" id="UP000007431"/>
    </source>
</evidence>
<dbReference type="InParanoid" id="D8PWM9"/>
<gene>
    <name evidence="3" type="ORF">SCHCODRAFT_65840</name>
</gene>
<dbReference type="Gene3D" id="1.10.8.270">
    <property type="entry name" value="putative rabgap domain of human tbc1 domain family member 14 like domains"/>
    <property type="match status" value="1"/>
</dbReference>
<dbReference type="STRING" id="578458.D8PWM9"/>
<name>D8PWM9_SCHCM</name>
<proteinExistence type="predicted"/>
<dbReference type="eggNOG" id="KOG2221">
    <property type="taxonomic scope" value="Eukaryota"/>
</dbReference>
<dbReference type="PANTHER" id="PTHR47219:SF9">
    <property type="entry name" value="GTPASE ACTIVATING PROTEIN AND CENTROSOME-ASSOCIATED, ISOFORM B"/>
    <property type="match status" value="1"/>
</dbReference>
<dbReference type="OMA" id="QICHKYL"/>
<dbReference type="Gene3D" id="1.10.472.80">
    <property type="entry name" value="Ypt/Rab-GAP domain of gyp1p, domain 3"/>
    <property type="match status" value="1"/>
</dbReference>
<dbReference type="GO" id="GO:0005096">
    <property type="term" value="F:GTPase activator activity"/>
    <property type="evidence" value="ECO:0007669"/>
    <property type="project" value="TreeGrafter"/>
</dbReference>
<accession>D8PWM9</accession>
<dbReference type="SMART" id="SM00164">
    <property type="entry name" value="TBC"/>
    <property type="match status" value="1"/>
</dbReference>
<dbReference type="Proteomes" id="UP000007431">
    <property type="component" value="Unassembled WGS sequence"/>
</dbReference>
<evidence type="ECO:0000313" key="3">
    <source>
        <dbReference type="EMBL" id="EFJ00237.1"/>
    </source>
</evidence>
<reference evidence="3 4" key="1">
    <citation type="journal article" date="2010" name="Nat. Biotechnol.">
        <title>Genome sequence of the model mushroom Schizophyllum commune.</title>
        <authorList>
            <person name="Ohm R.A."/>
            <person name="de Jong J.F."/>
            <person name="Lugones L.G."/>
            <person name="Aerts A."/>
            <person name="Kothe E."/>
            <person name="Stajich J.E."/>
            <person name="de Vries R.P."/>
            <person name="Record E."/>
            <person name="Levasseur A."/>
            <person name="Baker S.E."/>
            <person name="Bartholomew K.A."/>
            <person name="Coutinho P.M."/>
            <person name="Erdmann S."/>
            <person name="Fowler T.J."/>
            <person name="Gathman A.C."/>
            <person name="Lombard V."/>
            <person name="Henrissat B."/>
            <person name="Knabe N."/>
            <person name="Kuees U."/>
            <person name="Lilly W.W."/>
            <person name="Lindquist E."/>
            <person name="Lucas S."/>
            <person name="Magnuson J.K."/>
            <person name="Piumi F."/>
            <person name="Raudaskoski M."/>
            <person name="Salamov A."/>
            <person name="Schmutz J."/>
            <person name="Schwarze F.W.M.R."/>
            <person name="vanKuyk P.A."/>
            <person name="Horton J.S."/>
            <person name="Grigoriev I.V."/>
            <person name="Woesten H.A.B."/>
        </authorList>
    </citation>
    <scope>NUCLEOTIDE SEQUENCE [LARGE SCALE GENOMIC DNA]</scope>
    <source>
        <strain evidence="4">H4-8 / FGSC 9210</strain>
    </source>
</reference>
<dbReference type="AlphaFoldDB" id="D8PWM9"/>
<dbReference type="VEuPathDB" id="FungiDB:SCHCODRAFT_02481216"/>
<protein>
    <recommendedName>
        <fullName evidence="2">Rab-GAP TBC domain-containing protein</fullName>
    </recommendedName>
</protein>
<dbReference type="SUPFAM" id="SSF47923">
    <property type="entry name" value="Ypt/Rab-GAP domain of gyp1p"/>
    <property type="match status" value="2"/>
</dbReference>
<dbReference type="OrthoDB" id="159449at2759"/>
<sequence length="351" mass="39425">MLRPESPALSTISAPRSPTAPTDPSAPRLPVSINKPPDAESVEGHRQRELKWVSLMSAVPPSHARKSKKVKKLLYEGVPSSVRYLVWSHLMDSRGKSVPTVYGQLAKRERVAAYHQIERDAQQSAFDHPNLAPTQTSLLSLLQSYLCMVPDITYSKGLTLIAGHLLLLAPEEDAFWIFVTLMDAYLRPYFSPNTTQLEVDAALFCRALESNDAQVAKKILTEIGIGAVELCRPWFTTLFVDALPSEYVNRVWDFFLCEGLPLLIRVGLAVIQCCRRAILECKTEESLLRYITAPPPTWFPPTVDAFITVVMSAKVKDDDVRKQRVKMEAQIKRQTQQGPRLQTNFISLPKP</sequence>
<dbReference type="InterPro" id="IPR050302">
    <property type="entry name" value="Rab_GAP_TBC_domain"/>
</dbReference>
<dbReference type="PROSITE" id="PS50086">
    <property type="entry name" value="TBC_RABGAP"/>
    <property type="match status" value="1"/>
</dbReference>
<dbReference type="InterPro" id="IPR035969">
    <property type="entry name" value="Rab-GAP_TBC_sf"/>
</dbReference>
<dbReference type="InterPro" id="IPR000195">
    <property type="entry name" value="Rab-GAP-TBC_dom"/>
</dbReference>
<dbReference type="KEGG" id="scm:SCHCO_02481216"/>
<dbReference type="GO" id="GO:0031267">
    <property type="term" value="F:small GTPase binding"/>
    <property type="evidence" value="ECO:0007669"/>
    <property type="project" value="TreeGrafter"/>
</dbReference>
<dbReference type="RefSeq" id="XP_003035139.1">
    <property type="nucleotide sequence ID" value="XM_003035093.1"/>
</dbReference>
<keyword evidence="4" id="KW-1185">Reference proteome</keyword>
<dbReference type="PANTHER" id="PTHR47219">
    <property type="entry name" value="RAB GTPASE-ACTIVATING PROTEIN 1-LIKE"/>
    <property type="match status" value="1"/>
</dbReference>
<evidence type="ECO:0000256" key="1">
    <source>
        <dbReference type="SAM" id="MobiDB-lite"/>
    </source>
</evidence>
<dbReference type="EMBL" id="GL377303">
    <property type="protein sequence ID" value="EFJ00237.1"/>
    <property type="molecule type" value="Genomic_DNA"/>
</dbReference>
<feature type="domain" description="Rab-GAP TBC" evidence="2">
    <location>
        <begin position="77"/>
        <end position="259"/>
    </location>
</feature>
<dbReference type="GeneID" id="9597403"/>
<evidence type="ECO:0000259" key="2">
    <source>
        <dbReference type="PROSITE" id="PS50086"/>
    </source>
</evidence>
<feature type="region of interest" description="Disordered" evidence="1">
    <location>
        <begin position="1"/>
        <end position="45"/>
    </location>
</feature>